<evidence type="ECO:0000313" key="5">
    <source>
        <dbReference type="Proteomes" id="UP000813427"/>
    </source>
</evidence>
<evidence type="ECO:0000256" key="3">
    <source>
        <dbReference type="ARBA" id="ARBA00022777"/>
    </source>
</evidence>
<evidence type="ECO:0000256" key="2">
    <source>
        <dbReference type="ARBA" id="ARBA00022741"/>
    </source>
</evidence>
<dbReference type="SUPFAM" id="SSF52540">
    <property type="entry name" value="P-loop containing nucleoside triphosphate hydrolases"/>
    <property type="match status" value="1"/>
</dbReference>
<protein>
    <submittedName>
        <fullName evidence="4">Adenylate kinase-domain-containing protein</fullName>
    </submittedName>
</protein>
<proteinExistence type="predicted"/>
<evidence type="ECO:0000256" key="1">
    <source>
        <dbReference type="ARBA" id="ARBA00022679"/>
    </source>
</evidence>
<gene>
    <name evidence="4" type="ORF">BKA59DRAFT_401864</name>
</gene>
<dbReference type="GO" id="GO:0006139">
    <property type="term" value="P:nucleobase-containing compound metabolic process"/>
    <property type="evidence" value="ECO:0007669"/>
    <property type="project" value="InterPro"/>
</dbReference>
<name>A0A8K0WAA8_9HYPO</name>
<dbReference type="OrthoDB" id="442176at2759"/>
<dbReference type="AlphaFoldDB" id="A0A8K0WAA8"/>
<comment type="caution">
    <text evidence="4">The sequence shown here is derived from an EMBL/GenBank/DDBJ whole genome shotgun (WGS) entry which is preliminary data.</text>
</comment>
<dbReference type="PANTHER" id="PTHR23359">
    <property type="entry name" value="NUCLEOTIDE KINASE"/>
    <property type="match status" value="1"/>
</dbReference>
<keyword evidence="1" id="KW-0808">Transferase</keyword>
<dbReference type="InterPro" id="IPR033690">
    <property type="entry name" value="Adenylat_kinase_CS"/>
</dbReference>
<feature type="non-terminal residue" evidence="4">
    <location>
        <position position="1"/>
    </location>
</feature>
<reference evidence="4" key="1">
    <citation type="journal article" date="2021" name="Nat. Commun.">
        <title>Genetic determinants of endophytism in the Arabidopsis root mycobiome.</title>
        <authorList>
            <person name="Mesny F."/>
            <person name="Miyauchi S."/>
            <person name="Thiergart T."/>
            <person name="Pickel B."/>
            <person name="Atanasova L."/>
            <person name="Karlsson M."/>
            <person name="Huettel B."/>
            <person name="Barry K.W."/>
            <person name="Haridas S."/>
            <person name="Chen C."/>
            <person name="Bauer D."/>
            <person name="Andreopoulos W."/>
            <person name="Pangilinan J."/>
            <person name="LaButti K."/>
            <person name="Riley R."/>
            <person name="Lipzen A."/>
            <person name="Clum A."/>
            <person name="Drula E."/>
            <person name="Henrissat B."/>
            <person name="Kohler A."/>
            <person name="Grigoriev I.V."/>
            <person name="Martin F.M."/>
            <person name="Hacquard S."/>
        </authorList>
    </citation>
    <scope>NUCLEOTIDE SEQUENCE</scope>
    <source>
        <strain evidence="4">MPI-SDFR-AT-0068</strain>
    </source>
</reference>
<dbReference type="PROSITE" id="PS00113">
    <property type="entry name" value="ADENYLATE_KINASE"/>
    <property type="match status" value="1"/>
</dbReference>
<dbReference type="GO" id="GO:0005524">
    <property type="term" value="F:ATP binding"/>
    <property type="evidence" value="ECO:0007669"/>
    <property type="project" value="InterPro"/>
</dbReference>
<keyword evidence="2" id="KW-0547">Nucleotide-binding</keyword>
<keyword evidence="5" id="KW-1185">Reference proteome</keyword>
<keyword evidence="3 4" id="KW-0418">Kinase</keyword>
<dbReference type="EMBL" id="JAGPXF010000005">
    <property type="protein sequence ID" value="KAH7242743.1"/>
    <property type="molecule type" value="Genomic_DNA"/>
</dbReference>
<dbReference type="InterPro" id="IPR000850">
    <property type="entry name" value="Adenylat/UMP-CMP_kin"/>
</dbReference>
<organism evidence="4 5">
    <name type="scientific">Fusarium tricinctum</name>
    <dbReference type="NCBI Taxonomy" id="61284"/>
    <lineage>
        <taxon>Eukaryota</taxon>
        <taxon>Fungi</taxon>
        <taxon>Dikarya</taxon>
        <taxon>Ascomycota</taxon>
        <taxon>Pezizomycotina</taxon>
        <taxon>Sordariomycetes</taxon>
        <taxon>Hypocreomycetidae</taxon>
        <taxon>Hypocreales</taxon>
        <taxon>Nectriaceae</taxon>
        <taxon>Fusarium</taxon>
        <taxon>Fusarium tricinctum species complex</taxon>
    </lineage>
</organism>
<dbReference type="InterPro" id="IPR027417">
    <property type="entry name" value="P-loop_NTPase"/>
</dbReference>
<sequence>GAPGAGKGTLSIYLAQTYNLYHYSVGDALRAWMRQNPTTELALEIQSKLSNQGFVPSETLNTFIHGEIFKIVKNNPGTADILVDGFPRCIDQLESFGRWPFQDTLPLAPGDHNGLIKLP</sequence>
<dbReference type="GO" id="GO:0019205">
    <property type="term" value="F:nucleobase-containing compound kinase activity"/>
    <property type="evidence" value="ECO:0007669"/>
    <property type="project" value="InterPro"/>
</dbReference>
<accession>A0A8K0WAA8</accession>
<dbReference type="Pfam" id="PF00406">
    <property type="entry name" value="ADK"/>
    <property type="match status" value="1"/>
</dbReference>
<evidence type="ECO:0000313" key="4">
    <source>
        <dbReference type="EMBL" id="KAH7242743.1"/>
    </source>
</evidence>
<dbReference type="Proteomes" id="UP000813427">
    <property type="component" value="Unassembled WGS sequence"/>
</dbReference>
<dbReference type="Gene3D" id="3.40.50.300">
    <property type="entry name" value="P-loop containing nucleotide triphosphate hydrolases"/>
    <property type="match status" value="1"/>
</dbReference>